<feature type="transmembrane region" description="Helical" evidence="2">
    <location>
        <begin position="56"/>
        <end position="73"/>
    </location>
</feature>
<keyword evidence="4" id="KW-1185">Reference proteome</keyword>
<dbReference type="Pfam" id="PF17270">
    <property type="entry name" value="DUF5336"/>
    <property type="match status" value="1"/>
</dbReference>
<accession>A0A378TJL2</accession>
<keyword evidence="2" id="KW-0812">Transmembrane</keyword>
<proteinExistence type="predicted"/>
<keyword evidence="2" id="KW-1133">Transmembrane helix</keyword>
<gene>
    <name evidence="3" type="ORF">NCTC10821_04384</name>
</gene>
<name>A0A378TJL2_9MYCO</name>
<feature type="transmembrane region" description="Helical" evidence="2">
    <location>
        <begin position="30"/>
        <end position="50"/>
    </location>
</feature>
<protein>
    <recommendedName>
        <fullName evidence="5">Transmembrane protein</fullName>
    </recommendedName>
</protein>
<organism evidence="3 4">
    <name type="scientific">Mycolicibacterium tokaiense</name>
    <dbReference type="NCBI Taxonomy" id="39695"/>
    <lineage>
        <taxon>Bacteria</taxon>
        <taxon>Bacillati</taxon>
        <taxon>Actinomycetota</taxon>
        <taxon>Actinomycetes</taxon>
        <taxon>Mycobacteriales</taxon>
        <taxon>Mycobacteriaceae</taxon>
        <taxon>Mycolicibacterium</taxon>
    </lineage>
</organism>
<evidence type="ECO:0000256" key="1">
    <source>
        <dbReference type="SAM" id="MobiDB-lite"/>
    </source>
</evidence>
<dbReference type="InterPro" id="IPR035166">
    <property type="entry name" value="DUF5336"/>
</dbReference>
<keyword evidence="2" id="KW-0472">Membrane</keyword>
<dbReference type="Proteomes" id="UP000254978">
    <property type="component" value="Unassembled WGS sequence"/>
</dbReference>
<dbReference type="EMBL" id="UGQT01000001">
    <property type="protein sequence ID" value="STZ60840.1"/>
    <property type="molecule type" value="Genomic_DNA"/>
</dbReference>
<evidence type="ECO:0000313" key="3">
    <source>
        <dbReference type="EMBL" id="STZ60840.1"/>
    </source>
</evidence>
<evidence type="ECO:0008006" key="5">
    <source>
        <dbReference type="Google" id="ProtNLM"/>
    </source>
</evidence>
<dbReference type="AlphaFoldDB" id="A0A378TJL2"/>
<evidence type="ECO:0000256" key="2">
    <source>
        <dbReference type="SAM" id="Phobius"/>
    </source>
</evidence>
<feature type="transmembrane region" description="Helical" evidence="2">
    <location>
        <begin position="80"/>
        <end position="99"/>
    </location>
</feature>
<sequence>MSQEPDSHGGWMAPKSESARGSVNPVVQKILWACTGALGLATWAVCLIAAAPQHLIATGAVLAGALAVTGLLPGQQVRGWLVVAVAVSALAAAGTTTATAVGAGWVLTVVDVLTALQVVVSIGALLLEPRAAAAPEDEYAAYARYVRAYQDYALGYGAQATVQYAAPESDDAYATGDARGEQDAWAWSQDKYAQYVSSPATPASEHRGQGDGGVSVSHVVPSVMRADRTHQVPGPAVVGSTPTVPGT</sequence>
<feature type="region of interest" description="Disordered" evidence="1">
    <location>
        <begin position="197"/>
        <end position="216"/>
    </location>
</feature>
<feature type="region of interest" description="Disordered" evidence="1">
    <location>
        <begin position="225"/>
        <end position="247"/>
    </location>
</feature>
<evidence type="ECO:0000313" key="4">
    <source>
        <dbReference type="Proteomes" id="UP000254978"/>
    </source>
</evidence>
<reference evidence="3 4" key="1">
    <citation type="submission" date="2018-06" db="EMBL/GenBank/DDBJ databases">
        <authorList>
            <consortium name="Pathogen Informatics"/>
            <person name="Doyle S."/>
        </authorList>
    </citation>
    <scope>NUCLEOTIDE SEQUENCE [LARGE SCALE GENOMIC DNA]</scope>
    <source>
        <strain evidence="3 4">NCTC10821</strain>
    </source>
</reference>
<feature type="transmembrane region" description="Helical" evidence="2">
    <location>
        <begin position="105"/>
        <end position="127"/>
    </location>
</feature>